<keyword evidence="2" id="KW-0812">Transmembrane</keyword>
<proteinExistence type="predicted"/>
<protein>
    <submittedName>
        <fullName evidence="3">Uncharacterized protein</fullName>
    </submittedName>
</protein>
<evidence type="ECO:0000256" key="2">
    <source>
        <dbReference type="SAM" id="Phobius"/>
    </source>
</evidence>
<feature type="compositionally biased region" description="Basic and acidic residues" evidence="1">
    <location>
        <begin position="41"/>
        <end position="50"/>
    </location>
</feature>
<reference evidence="3" key="1">
    <citation type="submission" date="2021-09" db="EMBL/GenBank/DDBJ databases">
        <title>Lactobacillus species from Apis mellifera, Switzerland.</title>
        <authorList>
            <person name="Pfister J."/>
            <person name="Brown A."/>
            <person name="Neumann P."/>
            <person name="Collaud A."/>
            <person name="Retschnig G."/>
            <person name="Perreten V."/>
        </authorList>
    </citation>
    <scope>NUCLEOTIDE SEQUENCE</scope>
    <source>
        <strain evidence="3">IBH002</strain>
    </source>
</reference>
<name>A0AA47B581_9LACO</name>
<evidence type="ECO:0000313" key="3">
    <source>
        <dbReference type="EMBL" id="UZX30372.1"/>
    </source>
</evidence>
<dbReference type="Proteomes" id="UP001164557">
    <property type="component" value="Chromosome"/>
</dbReference>
<gene>
    <name evidence="3" type="ORF">LDX53_04010</name>
</gene>
<dbReference type="EMBL" id="CP084389">
    <property type="protein sequence ID" value="UZX30372.1"/>
    <property type="molecule type" value="Genomic_DNA"/>
</dbReference>
<feature type="region of interest" description="Disordered" evidence="1">
    <location>
        <begin position="41"/>
        <end position="82"/>
    </location>
</feature>
<feature type="transmembrane region" description="Helical" evidence="2">
    <location>
        <begin position="89"/>
        <end position="108"/>
    </location>
</feature>
<keyword evidence="4" id="KW-1185">Reference proteome</keyword>
<organism evidence="3 4">
    <name type="scientific">Lactobacillus helsingborgensis</name>
    <dbReference type="NCBI Taxonomy" id="1218494"/>
    <lineage>
        <taxon>Bacteria</taxon>
        <taxon>Bacillati</taxon>
        <taxon>Bacillota</taxon>
        <taxon>Bacilli</taxon>
        <taxon>Lactobacillales</taxon>
        <taxon>Lactobacillaceae</taxon>
        <taxon>Lactobacillus</taxon>
    </lineage>
</organism>
<sequence>MTEKRSDYRKKLKRQRGKKVLNSIKSAFDDSDEKVDVNPEFTRDADEVVHTNEQVNAETGEKKRNSPNREAKSQSPTSQEKALKLKGKLNRAILIVAVLIILVLFALFHL</sequence>
<keyword evidence="2" id="KW-0472">Membrane</keyword>
<dbReference type="RefSeq" id="WP_046327052.1">
    <property type="nucleotide sequence ID" value="NZ_CP084389.1"/>
</dbReference>
<accession>A0AA47B581</accession>
<evidence type="ECO:0000256" key="1">
    <source>
        <dbReference type="SAM" id="MobiDB-lite"/>
    </source>
</evidence>
<feature type="compositionally biased region" description="Basic and acidic residues" evidence="1">
    <location>
        <begin position="59"/>
        <end position="72"/>
    </location>
</feature>
<dbReference type="AlphaFoldDB" id="A0AA47B581"/>
<keyword evidence="2" id="KW-1133">Transmembrane helix</keyword>
<evidence type="ECO:0000313" key="4">
    <source>
        <dbReference type="Proteomes" id="UP001164557"/>
    </source>
</evidence>